<organism evidence="2 3">
    <name type="scientific">Cyphellophora attinorum</name>
    <dbReference type="NCBI Taxonomy" id="1664694"/>
    <lineage>
        <taxon>Eukaryota</taxon>
        <taxon>Fungi</taxon>
        <taxon>Dikarya</taxon>
        <taxon>Ascomycota</taxon>
        <taxon>Pezizomycotina</taxon>
        <taxon>Eurotiomycetes</taxon>
        <taxon>Chaetothyriomycetidae</taxon>
        <taxon>Chaetothyriales</taxon>
        <taxon>Cyphellophoraceae</taxon>
        <taxon>Cyphellophora</taxon>
    </lineage>
</organism>
<dbReference type="AlphaFoldDB" id="A0A0N1H3Z7"/>
<evidence type="ECO:0000313" key="3">
    <source>
        <dbReference type="Proteomes" id="UP000038010"/>
    </source>
</evidence>
<accession>A0A0N1H3Z7</accession>
<dbReference type="Pfam" id="PF07093">
    <property type="entry name" value="SGT1"/>
    <property type="match status" value="1"/>
</dbReference>
<feature type="region of interest" description="Disordered" evidence="1">
    <location>
        <begin position="449"/>
        <end position="509"/>
    </location>
</feature>
<evidence type="ECO:0000313" key="2">
    <source>
        <dbReference type="EMBL" id="KPI35275.1"/>
    </source>
</evidence>
<feature type="compositionally biased region" description="Basic and acidic residues" evidence="1">
    <location>
        <begin position="537"/>
        <end position="548"/>
    </location>
</feature>
<evidence type="ECO:0000256" key="1">
    <source>
        <dbReference type="SAM" id="MobiDB-lite"/>
    </source>
</evidence>
<comment type="caution">
    <text evidence="2">The sequence shown here is derived from an EMBL/GenBank/DDBJ whole genome shotgun (WGS) entry which is preliminary data.</text>
</comment>
<feature type="compositionally biased region" description="Basic and acidic residues" evidence="1">
    <location>
        <begin position="585"/>
        <end position="601"/>
    </location>
</feature>
<dbReference type="VEuPathDB" id="FungiDB:AB675_3734"/>
<feature type="compositionally biased region" description="Basic and acidic residues" evidence="1">
    <location>
        <begin position="416"/>
        <end position="431"/>
    </location>
</feature>
<sequence>MANTEDDLAWLKSTFHPVPKAALPDDCIEYTIYAISSSLDPTNDSETRLRLKAFQEHVADLQKKWLKDYIWQRQGFSLALEKDDGEVRDQKSLGHAKDLTCFAGVSYLQGRTEYGDSIEDEWVIVWLLREISKQFDDAWIKVTDNDGEFLLIEASGSLPAWLEPDVAENRVWINDGKLKIIKPASGKQSAKRTDEKLSIKDAHQVILGERKRLMHSTLMEEEAFYRLRNYPAQIADNVHHALAVVPRTVAFLLHQNPAYIAPAIEAFYLRDPISLKKLNADKTDLDLPIQPHDLVTVSVRFPKVAYAQLKSQDFPAPKALQNMLSESVKTTDTSPAFAETGMKITCGFEMLLSDTQYQDKPAVREMKLLLEDIESGEEPLPTDGVIQTWPKKEDGEKWLDINFSDLEQELAGSKSKPAEDGKKREFGDKSAQENLQRIVKQFEAFMNDEKAGVDGAGTFDEDEDLDSDDSDEDDPFEDKSASFGDDDFTKLMQEMMGMPPEVMSELMKGKLAPDAAVSEAGRFAAERTKAQNVTENKGGEKEQEKQAVAEDEEDSDPEFAAHMAQLETELRSSGALNLSGRSKKKITDRALKGAEGDRDSDLSSDDDLGENDIDVNFAKNLLESFKAQGGTAGPMGNLMGLMGAGLPRDDRDEGSSSRAGPSSSK</sequence>
<dbReference type="EMBL" id="LFJN01000042">
    <property type="protein sequence ID" value="KPI35275.1"/>
    <property type="molecule type" value="Genomic_DNA"/>
</dbReference>
<dbReference type="PANTHER" id="PTHR13060">
    <property type="entry name" value="SGT1 PROTEIN HSGT1 SUPPRESSOR OF GCR2"/>
    <property type="match status" value="1"/>
</dbReference>
<feature type="region of interest" description="Disordered" evidence="1">
    <location>
        <begin position="410"/>
        <end position="432"/>
    </location>
</feature>
<proteinExistence type="predicted"/>
<feature type="compositionally biased region" description="Low complexity" evidence="1">
    <location>
        <begin position="634"/>
        <end position="646"/>
    </location>
</feature>
<dbReference type="RefSeq" id="XP_017995238.1">
    <property type="nucleotide sequence ID" value="XM_018143812.1"/>
</dbReference>
<name>A0A0N1H3Z7_9EURO</name>
<feature type="compositionally biased region" description="Acidic residues" evidence="1">
    <location>
        <begin position="459"/>
        <end position="476"/>
    </location>
</feature>
<dbReference type="GO" id="GO:0005634">
    <property type="term" value="C:nucleus"/>
    <property type="evidence" value="ECO:0007669"/>
    <property type="project" value="TreeGrafter"/>
</dbReference>
<dbReference type="PANTHER" id="PTHR13060:SF0">
    <property type="entry name" value="PROTEIN ECDYSONELESS HOMOLOG"/>
    <property type="match status" value="1"/>
</dbReference>
<feature type="compositionally biased region" description="Acidic residues" evidence="1">
    <location>
        <begin position="602"/>
        <end position="612"/>
    </location>
</feature>
<keyword evidence="3" id="KW-1185">Reference proteome</keyword>
<dbReference type="Proteomes" id="UP000038010">
    <property type="component" value="Unassembled WGS sequence"/>
</dbReference>
<reference evidence="2 3" key="1">
    <citation type="submission" date="2015-06" db="EMBL/GenBank/DDBJ databases">
        <title>Draft genome of the ant-associated black yeast Phialophora attae CBS 131958.</title>
        <authorList>
            <person name="Moreno L.F."/>
            <person name="Stielow B.J."/>
            <person name="de Hoog S."/>
            <person name="Vicente V.A."/>
            <person name="Weiss V.A."/>
            <person name="de Vries M."/>
            <person name="Cruz L.M."/>
            <person name="Souza E.M."/>
        </authorList>
    </citation>
    <scope>NUCLEOTIDE SEQUENCE [LARGE SCALE GENOMIC DNA]</scope>
    <source>
        <strain evidence="2 3">CBS 131958</strain>
    </source>
</reference>
<protein>
    <submittedName>
        <fullName evidence="2">Protein SGT1</fullName>
    </submittedName>
</protein>
<dbReference type="OrthoDB" id="27237at2759"/>
<dbReference type="InterPro" id="IPR010770">
    <property type="entry name" value="Ecd"/>
</dbReference>
<feature type="compositionally biased region" description="Low complexity" evidence="1">
    <location>
        <begin position="656"/>
        <end position="665"/>
    </location>
</feature>
<dbReference type="GeneID" id="28735692"/>
<dbReference type="STRING" id="1664694.A0A0N1H3Z7"/>
<feature type="region of interest" description="Disordered" evidence="1">
    <location>
        <begin position="627"/>
        <end position="665"/>
    </location>
</feature>
<feature type="region of interest" description="Disordered" evidence="1">
    <location>
        <begin position="521"/>
        <end position="612"/>
    </location>
</feature>
<gene>
    <name evidence="2" type="ORF">AB675_3734</name>
</gene>